<proteinExistence type="inferred from homology"/>
<keyword evidence="4" id="KW-0479">Metal-binding</keyword>
<comment type="cofactor">
    <cofactor evidence="11">
        <name>[4Fe-4S] cluster</name>
        <dbReference type="ChEBI" id="CHEBI:49883"/>
    </cofactor>
    <text evidence="11">Binds 1 [4Fe-4S] cluster per subunit. Following nitrosylation of the [4Fe-4S] cluster binds 1 [4Fe-8(NO)] cluster per subunit.</text>
</comment>
<organism evidence="13 14">
    <name type="scientific">Streptomyces cylindrosporus</name>
    <dbReference type="NCBI Taxonomy" id="2927583"/>
    <lineage>
        <taxon>Bacteria</taxon>
        <taxon>Bacillati</taxon>
        <taxon>Actinomycetota</taxon>
        <taxon>Actinomycetes</taxon>
        <taxon>Kitasatosporales</taxon>
        <taxon>Streptomycetaceae</taxon>
        <taxon>Streptomyces</taxon>
    </lineage>
</organism>
<gene>
    <name evidence="11" type="primary">whiB</name>
    <name evidence="13" type="ORF">MQP27_34740</name>
</gene>
<comment type="subcellular location">
    <subcellularLocation>
        <location evidence="1 11">Cytoplasm</location>
    </subcellularLocation>
</comment>
<evidence type="ECO:0000256" key="3">
    <source>
        <dbReference type="ARBA" id="ARBA00022485"/>
    </source>
</evidence>
<name>A0ABS9YG84_9ACTN</name>
<keyword evidence="10 11" id="KW-0804">Transcription</keyword>
<dbReference type="PROSITE" id="PS51674">
    <property type="entry name" value="4FE4S_WBL"/>
    <property type="match status" value="1"/>
</dbReference>
<sequence>MGEDPEVFFSEADTKMAYAKSVCERCPVQVACLARALDRREEHGVFGGLTAGERRTLRRRQRRGAAA</sequence>
<evidence type="ECO:0000256" key="4">
    <source>
        <dbReference type="ARBA" id="ARBA00022723"/>
    </source>
</evidence>
<evidence type="ECO:0000256" key="10">
    <source>
        <dbReference type="ARBA" id="ARBA00023163"/>
    </source>
</evidence>
<dbReference type="EMBL" id="JALDAY010000011">
    <property type="protein sequence ID" value="MCI3276247.1"/>
    <property type="molecule type" value="Genomic_DNA"/>
</dbReference>
<keyword evidence="6" id="KW-0411">Iron-sulfur</keyword>
<comment type="caution">
    <text evidence="13">The sequence shown here is derived from an EMBL/GenBank/DDBJ whole genome shotgun (WGS) entry which is preliminary data.</text>
</comment>
<accession>A0ABS9YG84</accession>
<evidence type="ECO:0000313" key="14">
    <source>
        <dbReference type="Proteomes" id="UP001165269"/>
    </source>
</evidence>
<evidence type="ECO:0000256" key="11">
    <source>
        <dbReference type="HAMAP-Rule" id="MF_01479"/>
    </source>
</evidence>
<evidence type="ECO:0000256" key="8">
    <source>
        <dbReference type="ARBA" id="ARBA00023125"/>
    </source>
</evidence>
<comment type="caution">
    <text evidence="11">Lacks conserved residue(s) required for the propagation of feature annotation.</text>
</comment>
<keyword evidence="7 11" id="KW-0805">Transcription regulation</keyword>
<keyword evidence="14" id="KW-1185">Reference proteome</keyword>
<keyword evidence="5" id="KW-0408">Iron</keyword>
<keyword evidence="3" id="KW-0004">4Fe-4S</keyword>
<reference evidence="13" key="1">
    <citation type="submission" date="2022-03" db="EMBL/GenBank/DDBJ databases">
        <title>Streptomyces 7R015 and 7R016 isolated from Barleria lupulina in Thailand.</title>
        <authorList>
            <person name="Kanchanasin P."/>
            <person name="Phongsopitanun W."/>
            <person name="Tanasupawat S."/>
        </authorList>
    </citation>
    <scope>NUCLEOTIDE SEQUENCE</scope>
    <source>
        <strain evidence="13">7R015</strain>
    </source>
</reference>
<dbReference type="PANTHER" id="PTHR38839">
    <property type="entry name" value="TRANSCRIPTIONAL REGULATOR WHID-RELATED"/>
    <property type="match status" value="1"/>
</dbReference>
<evidence type="ECO:0000256" key="1">
    <source>
        <dbReference type="ARBA" id="ARBA00004496"/>
    </source>
</evidence>
<dbReference type="InterPro" id="IPR034768">
    <property type="entry name" value="4FE4S_WBL"/>
</dbReference>
<keyword evidence="9 11" id="KW-1015">Disulfide bond</keyword>
<evidence type="ECO:0000256" key="5">
    <source>
        <dbReference type="ARBA" id="ARBA00023004"/>
    </source>
</evidence>
<comment type="function">
    <text evidence="11">Acts as a transcriptional regulator. Probably redox-responsive. The apo- but not holo-form probably binds DNA.</text>
</comment>
<evidence type="ECO:0000256" key="2">
    <source>
        <dbReference type="ARBA" id="ARBA00006597"/>
    </source>
</evidence>
<evidence type="ECO:0000313" key="13">
    <source>
        <dbReference type="EMBL" id="MCI3276247.1"/>
    </source>
</evidence>
<evidence type="ECO:0000256" key="6">
    <source>
        <dbReference type="ARBA" id="ARBA00023014"/>
    </source>
</evidence>
<protein>
    <recommendedName>
        <fullName evidence="11">Transcriptional regulator WhiB</fullName>
    </recommendedName>
</protein>
<dbReference type="Pfam" id="PF02467">
    <property type="entry name" value="Whib"/>
    <property type="match status" value="1"/>
</dbReference>
<keyword evidence="11" id="KW-0963">Cytoplasm</keyword>
<evidence type="ECO:0000256" key="7">
    <source>
        <dbReference type="ARBA" id="ARBA00023015"/>
    </source>
</evidence>
<comment type="similarity">
    <text evidence="2 11">Belongs to the WhiB family.</text>
</comment>
<dbReference type="HAMAP" id="MF_01479">
    <property type="entry name" value="WhiB"/>
    <property type="match status" value="1"/>
</dbReference>
<comment type="PTM">
    <text evidence="11">The Fe-S cluster can be nitrosylated by nitric oxide (NO).</text>
</comment>
<evidence type="ECO:0000259" key="12">
    <source>
        <dbReference type="PROSITE" id="PS51674"/>
    </source>
</evidence>
<evidence type="ECO:0000256" key="9">
    <source>
        <dbReference type="ARBA" id="ARBA00023157"/>
    </source>
</evidence>
<keyword evidence="8 11" id="KW-0238">DNA-binding</keyword>
<feature type="domain" description="4Fe-4S Wbl-type" evidence="12">
    <location>
        <begin position="1"/>
        <end position="56"/>
    </location>
</feature>
<dbReference type="Proteomes" id="UP001165269">
    <property type="component" value="Unassembled WGS sequence"/>
</dbReference>
<dbReference type="InterPro" id="IPR003482">
    <property type="entry name" value="Whib"/>
</dbReference>
<comment type="PTM">
    <text evidence="11">Upon Fe-S cluster removal intramolecular disulfide bonds are formed.</text>
</comment>